<evidence type="ECO:0000256" key="1">
    <source>
        <dbReference type="SAM" id="Phobius"/>
    </source>
</evidence>
<accession>A0A2S9QH76</accession>
<feature type="domain" description="Fatty acid desaturase" evidence="2">
    <location>
        <begin position="41"/>
        <end position="272"/>
    </location>
</feature>
<dbReference type="Pfam" id="PF00487">
    <property type="entry name" value="FA_desaturase"/>
    <property type="match status" value="1"/>
</dbReference>
<dbReference type="Proteomes" id="UP000237682">
    <property type="component" value="Unassembled WGS sequence"/>
</dbReference>
<evidence type="ECO:0000259" key="2">
    <source>
        <dbReference type="Pfam" id="PF00487"/>
    </source>
</evidence>
<keyword evidence="1" id="KW-1133">Transmembrane helix</keyword>
<dbReference type="InterPro" id="IPR005804">
    <property type="entry name" value="FA_desaturase_dom"/>
</dbReference>
<organism evidence="3 4">
    <name type="scientific">Labrys okinawensis</name>
    <dbReference type="NCBI Taxonomy" id="346911"/>
    <lineage>
        <taxon>Bacteria</taxon>
        <taxon>Pseudomonadati</taxon>
        <taxon>Pseudomonadota</taxon>
        <taxon>Alphaproteobacteria</taxon>
        <taxon>Hyphomicrobiales</taxon>
        <taxon>Xanthobacteraceae</taxon>
        <taxon>Labrys</taxon>
    </lineage>
</organism>
<gene>
    <name evidence="3" type="ORF">C5L14_05660</name>
</gene>
<dbReference type="EMBL" id="PUEJ01000002">
    <property type="protein sequence ID" value="PRH88711.1"/>
    <property type="molecule type" value="Genomic_DNA"/>
</dbReference>
<dbReference type="AlphaFoldDB" id="A0A2S9QH76"/>
<protein>
    <submittedName>
        <fullName evidence="3">Fatty acid desaturase</fullName>
    </submittedName>
</protein>
<keyword evidence="1" id="KW-0812">Transmembrane</keyword>
<reference evidence="3 4" key="1">
    <citation type="submission" date="2018-02" db="EMBL/GenBank/DDBJ databases">
        <title>Whole genome sequencing of endophytic bacterium.</title>
        <authorList>
            <person name="Eedara R."/>
            <person name="Podile A.R."/>
        </authorList>
    </citation>
    <scope>NUCLEOTIDE SEQUENCE [LARGE SCALE GENOMIC DNA]</scope>
    <source>
        <strain evidence="3 4">RP1T</strain>
    </source>
</reference>
<name>A0A2S9QH76_9HYPH</name>
<keyword evidence="4" id="KW-1185">Reference proteome</keyword>
<evidence type="ECO:0000313" key="3">
    <source>
        <dbReference type="EMBL" id="PRH88711.1"/>
    </source>
</evidence>
<keyword evidence="1" id="KW-0472">Membrane</keyword>
<proteinExistence type="predicted"/>
<comment type="caution">
    <text evidence="3">The sequence shown here is derived from an EMBL/GenBank/DDBJ whole genome shotgun (WGS) entry which is preliminary data.</text>
</comment>
<dbReference type="OrthoDB" id="784276at2"/>
<feature type="transmembrane region" description="Helical" evidence="1">
    <location>
        <begin position="20"/>
        <end position="46"/>
    </location>
</feature>
<dbReference type="GO" id="GO:0006629">
    <property type="term" value="P:lipid metabolic process"/>
    <property type="evidence" value="ECO:0007669"/>
    <property type="project" value="InterPro"/>
</dbReference>
<sequence>MRKAEIWAQRRRKAVEWPTVALASIIYSLWGLLTYFHAVIPLWIWIPLGAWTVAWHASLQHEVIHGHPTANRTLNRWIGCWPLLLWLPYESYRISHLLHHRDERLTDPLDDPESHYWTQEQWDRLGSFHAWTIRANSTFLGRMTIGPARAMSTFLAREARAVWRNEPMHRRIWTSHALQLLAVLAWLVLVCGLNPLVYFVAIVYPGTALMLVRSFAEHRAENEVEERTAIVENAPIFGLLFLYNNLHVVHHDNPMMPWYEIPAWYRANRERVIRENGGLVYDGYWDVARRYFITEHDTLIHPYGRAPLAREG</sequence>
<feature type="transmembrane region" description="Helical" evidence="1">
    <location>
        <begin position="177"/>
        <end position="204"/>
    </location>
</feature>
<evidence type="ECO:0000313" key="4">
    <source>
        <dbReference type="Proteomes" id="UP000237682"/>
    </source>
</evidence>